<comment type="subcellular location">
    <subcellularLocation>
        <location evidence="1">Secreted</location>
        <location evidence="1">Cell wall</location>
    </subcellularLocation>
</comment>
<evidence type="ECO:0000256" key="5">
    <source>
        <dbReference type="ARBA" id="ARBA00023180"/>
    </source>
</evidence>
<dbReference type="Pfam" id="PF18962">
    <property type="entry name" value="Por_Secre_tail"/>
    <property type="match status" value="1"/>
</dbReference>
<keyword evidence="9" id="KW-1185">Reference proteome</keyword>
<reference evidence="8 9" key="1">
    <citation type="submission" date="2019-08" db="EMBL/GenBank/DDBJ databases">
        <title>Ulvibacter marinistellae sp. nov., isolated from a starfish, Patiria pectinifera.</title>
        <authorList>
            <person name="Kawano K."/>
            <person name="Ushijima N."/>
            <person name="Kihara M."/>
            <person name="Itoh H."/>
        </authorList>
    </citation>
    <scope>NUCLEOTIDE SEQUENCE [LARGE SCALE GENOMIC DNA]</scope>
    <source>
        <strain evidence="8 9">KK4</strain>
    </source>
</reference>
<dbReference type="GO" id="GO:0030313">
    <property type="term" value="C:cell envelope"/>
    <property type="evidence" value="ECO:0007669"/>
    <property type="project" value="UniProtKB-SubCell"/>
</dbReference>
<name>A0A5J4FZJ3_9FLAO</name>
<dbReference type="EMBL" id="BKCF01000001">
    <property type="protein sequence ID" value="GEQ85606.1"/>
    <property type="molecule type" value="Genomic_DNA"/>
</dbReference>
<dbReference type="InterPro" id="IPR026444">
    <property type="entry name" value="Secre_tail"/>
</dbReference>
<evidence type="ECO:0000256" key="6">
    <source>
        <dbReference type="SAM" id="SignalP"/>
    </source>
</evidence>
<feature type="signal peptide" evidence="6">
    <location>
        <begin position="1"/>
        <end position="19"/>
    </location>
</feature>
<gene>
    <name evidence="8" type="ORF">ULMS_11140</name>
</gene>
<sequence>MKKLVLSILLLFVTVVGFGQCPATSITLSSQAEIDNFYLNYPNCTELTNRLHINSNNDITNLLGLSQITMIGTGIGASGEFEIRAANLTSLVGLDNLIRVSGEFKIINTSIIDLTGIGAFTGTDDDIIIQNNNLLQTLDGASSLTDAENLIIGDNENLLTLAGVESLSDIGNEIEVFNNPHLNSLEGLSGLEDMLSLKIRNNSSLQNLEGLSNLEYLYQLIITDNSVLSDISGLSNLIPSSLFIQIVLRYNPNLTDCAIAAVCENLDNNGLFLVFEDNGTGCSSIQEIEASCVLGNVDIFLETETSIFPNPVSEKMTISISEMLAYISASIYSIEGKKLLKTDKKIVDVSYLNSGVYFITIKTSQGTITKKIVKE</sequence>
<dbReference type="RefSeq" id="WP_151893513.1">
    <property type="nucleotide sequence ID" value="NZ_BKCF01000001.1"/>
</dbReference>
<feature type="domain" description="Secretion system C-terminal sorting" evidence="7">
    <location>
        <begin position="307"/>
        <end position="373"/>
    </location>
</feature>
<keyword evidence="5" id="KW-0325">Glycoprotein</keyword>
<dbReference type="SUPFAM" id="SSF52058">
    <property type="entry name" value="L domain-like"/>
    <property type="match status" value="1"/>
</dbReference>
<dbReference type="PANTHER" id="PTHR31018:SF3">
    <property type="entry name" value="RECEPTOR PROTEIN-TYROSINE KINASE"/>
    <property type="match status" value="1"/>
</dbReference>
<evidence type="ECO:0000256" key="3">
    <source>
        <dbReference type="ARBA" id="ARBA00022525"/>
    </source>
</evidence>
<dbReference type="InterPro" id="IPR036941">
    <property type="entry name" value="Rcpt_L-dom_sf"/>
</dbReference>
<dbReference type="Proteomes" id="UP000326994">
    <property type="component" value="Unassembled WGS sequence"/>
</dbReference>
<dbReference type="PANTHER" id="PTHR31018">
    <property type="entry name" value="SPORULATION-SPECIFIC PROTEIN-RELATED"/>
    <property type="match status" value="1"/>
</dbReference>
<keyword evidence="4 6" id="KW-0732">Signal</keyword>
<evidence type="ECO:0000256" key="2">
    <source>
        <dbReference type="ARBA" id="ARBA00022512"/>
    </source>
</evidence>
<evidence type="ECO:0000259" key="7">
    <source>
        <dbReference type="Pfam" id="PF18962"/>
    </source>
</evidence>
<keyword evidence="2" id="KW-0134">Cell wall</keyword>
<organism evidence="8 9">
    <name type="scientific">Patiriisocius marinistellae</name>
    <dbReference type="NCBI Taxonomy" id="2494560"/>
    <lineage>
        <taxon>Bacteria</taxon>
        <taxon>Pseudomonadati</taxon>
        <taxon>Bacteroidota</taxon>
        <taxon>Flavobacteriia</taxon>
        <taxon>Flavobacteriales</taxon>
        <taxon>Flavobacteriaceae</taxon>
        <taxon>Patiriisocius</taxon>
    </lineage>
</organism>
<protein>
    <recommendedName>
        <fullName evidence="7">Secretion system C-terminal sorting domain-containing protein</fullName>
    </recommendedName>
</protein>
<dbReference type="Gene3D" id="3.80.20.20">
    <property type="entry name" value="Receptor L-domain"/>
    <property type="match status" value="1"/>
</dbReference>
<dbReference type="AlphaFoldDB" id="A0A5J4FZJ3"/>
<dbReference type="NCBIfam" id="TIGR04183">
    <property type="entry name" value="Por_Secre_tail"/>
    <property type="match status" value="1"/>
</dbReference>
<evidence type="ECO:0000313" key="9">
    <source>
        <dbReference type="Proteomes" id="UP000326994"/>
    </source>
</evidence>
<evidence type="ECO:0000256" key="1">
    <source>
        <dbReference type="ARBA" id="ARBA00004191"/>
    </source>
</evidence>
<evidence type="ECO:0000313" key="8">
    <source>
        <dbReference type="EMBL" id="GEQ85606.1"/>
    </source>
</evidence>
<comment type="caution">
    <text evidence="8">The sequence shown here is derived from an EMBL/GenBank/DDBJ whole genome shotgun (WGS) entry which is preliminary data.</text>
</comment>
<evidence type="ECO:0000256" key="4">
    <source>
        <dbReference type="ARBA" id="ARBA00022729"/>
    </source>
</evidence>
<feature type="chain" id="PRO_5023816992" description="Secretion system C-terminal sorting domain-containing protein" evidence="6">
    <location>
        <begin position="20"/>
        <end position="375"/>
    </location>
</feature>
<keyword evidence="3" id="KW-0964">Secreted</keyword>
<proteinExistence type="predicted"/>
<dbReference type="OrthoDB" id="1405746at2"/>
<accession>A0A5J4FZJ3</accession>
<dbReference type="InterPro" id="IPR051648">
    <property type="entry name" value="CWI-Assembly_Regulator"/>
</dbReference>